<protein>
    <submittedName>
        <fullName evidence="5">Uncharacterized protein</fullName>
    </submittedName>
</protein>
<dbReference type="SUPFAM" id="SSF54928">
    <property type="entry name" value="RNA-binding domain, RBD"/>
    <property type="match status" value="2"/>
</dbReference>
<name>A0A7R8WBH6_9CRUS</name>
<organism evidence="5">
    <name type="scientific">Cyprideis torosa</name>
    <dbReference type="NCBI Taxonomy" id="163714"/>
    <lineage>
        <taxon>Eukaryota</taxon>
        <taxon>Metazoa</taxon>
        <taxon>Ecdysozoa</taxon>
        <taxon>Arthropoda</taxon>
        <taxon>Crustacea</taxon>
        <taxon>Oligostraca</taxon>
        <taxon>Ostracoda</taxon>
        <taxon>Podocopa</taxon>
        <taxon>Podocopida</taxon>
        <taxon>Cytherocopina</taxon>
        <taxon>Cytheroidea</taxon>
        <taxon>Cytherideidae</taxon>
        <taxon>Cyprideis</taxon>
    </lineage>
</organism>
<keyword evidence="4" id="KW-0539">Nucleus</keyword>
<dbReference type="Gene3D" id="3.30.70.330">
    <property type="match status" value="2"/>
</dbReference>
<dbReference type="AlphaFoldDB" id="A0A7R8WBH6"/>
<sequence>MANNSTVKVVAHCDLKLDDVKFAFGEIGPVKQCVLKKNGKSESKGSRSVAYVTFALEEDAEEAVKQGSKIKVAGNNVKVSVTSFDKTLGRLPRSHKSGFAIDGAEAIETPEFRINKKARLVVRNLPFSASEAEFRKHFAKHGNVLEAHLLLMPDGRKKGVGFIQFKNMVDAAKAIKETNAKPFKGRPIAVDWALPRSEFEKQRQASATDVLVNTEIETDVVNGGEQDLPDDVADSVIEEVGQEETSSEESSQEECDEVGIL</sequence>
<proteinExistence type="predicted"/>
<dbReference type="InterPro" id="IPR012677">
    <property type="entry name" value="Nucleotide-bd_a/b_plait_sf"/>
</dbReference>
<comment type="subcellular location">
    <subcellularLocation>
        <location evidence="1">Nucleus</location>
    </subcellularLocation>
</comment>
<evidence type="ECO:0000256" key="2">
    <source>
        <dbReference type="ARBA" id="ARBA00022737"/>
    </source>
</evidence>
<dbReference type="Pfam" id="PF00076">
    <property type="entry name" value="RRM_1"/>
    <property type="match status" value="2"/>
</dbReference>
<dbReference type="InterPro" id="IPR000504">
    <property type="entry name" value="RRM_dom"/>
</dbReference>
<feature type="non-terminal residue" evidence="5">
    <location>
        <position position="261"/>
    </location>
</feature>
<dbReference type="GO" id="GO:0005730">
    <property type="term" value="C:nucleolus"/>
    <property type="evidence" value="ECO:0007669"/>
    <property type="project" value="TreeGrafter"/>
</dbReference>
<dbReference type="EMBL" id="OB661110">
    <property type="protein sequence ID" value="CAD7227356.1"/>
    <property type="molecule type" value="Genomic_DNA"/>
</dbReference>
<dbReference type="OrthoDB" id="3945418at2759"/>
<dbReference type="InterPro" id="IPR051945">
    <property type="entry name" value="RRM_MRD1_RNA_proc_ribogen"/>
</dbReference>
<accession>A0A7R8WBH6</accession>
<evidence type="ECO:0000256" key="3">
    <source>
        <dbReference type="ARBA" id="ARBA00022884"/>
    </source>
</evidence>
<evidence type="ECO:0000256" key="4">
    <source>
        <dbReference type="ARBA" id="ARBA00023242"/>
    </source>
</evidence>
<keyword evidence="2" id="KW-0677">Repeat</keyword>
<gene>
    <name evidence="5" type="ORF">CTOB1V02_LOCUS5264</name>
</gene>
<keyword evidence="3" id="KW-0694">RNA-binding</keyword>
<dbReference type="CDD" id="cd12414">
    <property type="entry name" value="RRM2_RBM28_like"/>
    <property type="match status" value="1"/>
</dbReference>
<dbReference type="GO" id="GO:0003729">
    <property type="term" value="F:mRNA binding"/>
    <property type="evidence" value="ECO:0007669"/>
    <property type="project" value="TreeGrafter"/>
</dbReference>
<evidence type="ECO:0000313" key="5">
    <source>
        <dbReference type="EMBL" id="CAD7227356.1"/>
    </source>
</evidence>
<dbReference type="PANTHER" id="PTHR48039">
    <property type="entry name" value="RNA-BINDING MOTIF PROTEIN 14B"/>
    <property type="match status" value="1"/>
</dbReference>
<dbReference type="InterPro" id="IPR035979">
    <property type="entry name" value="RBD_domain_sf"/>
</dbReference>
<dbReference type="SMART" id="SM00360">
    <property type="entry name" value="RRM"/>
    <property type="match status" value="2"/>
</dbReference>
<dbReference type="PANTHER" id="PTHR48039:SF5">
    <property type="entry name" value="RNA-BINDING PROTEIN 28"/>
    <property type="match status" value="1"/>
</dbReference>
<reference evidence="5" key="1">
    <citation type="submission" date="2020-11" db="EMBL/GenBank/DDBJ databases">
        <authorList>
            <person name="Tran Van P."/>
        </authorList>
    </citation>
    <scope>NUCLEOTIDE SEQUENCE</scope>
</reference>
<evidence type="ECO:0000256" key="1">
    <source>
        <dbReference type="ARBA" id="ARBA00004123"/>
    </source>
</evidence>
<dbReference type="PROSITE" id="PS50102">
    <property type="entry name" value="RRM"/>
    <property type="match status" value="2"/>
</dbReference>